<dbReference type="GO" id="GO:0005829">
    <property type="term" value="C:cytosol"/>
    <property type="evidence" value="ECO:0007669"/>
    <property type="project" value="TreeGrafter"/>
</dbReference>
<dbReference type="EMBL" id="CP040915">
    <property type="protein sequence ID" value="QDC25279.1"/>
    <property type="molecule type" value="Genomic_DNA"/>
</dbReference>
<sequence length="326" mass="34534">MPVPLSILDLATVDGGTAADTFAASVELARRAEGRGYTRYWFAEHHNMPTIASSATAVLIGHIAAHTTSIRVGAGGVMLPNHSPLVIAEQFGTLATLHPGRIDLGLGRAPGGDQHVFRALRRDPAASDRFPQDVVELQALLGDPAPNQLVRAIPGEGTRVPLFVLGSSLFGARLAAALGLPYSFASHFAPAALEDAVRVYRAEYRPSAEHPEPYVIAALNVFAADTDEAAQAMFTDNLRRRVVQLARPGVDLSLADADAVLASPAGEQVRQMLRYSAVGAPEAVKVQVAEFARLADADELIVATNAPTADRLRSYELLAEAWGLPG</sequence>
<dbReference type="NCBIfam" id="TIGR03558">
    <property type="entry name" value="oxido_grp_1"/>
    <property type="match status" value="1"/>
</dbReference>
<protein>
    <submittedName>
        <fullName evidence="3">LLM class flavin-dependent oxidoreductase</fullName>
    </submittedName>
</protein>
<dbReference type="CDD" id="cd00347">
    <property type="entry name" value="Flavin_utilizing_monoxygenases"/>
    <property type="match status" value="1"/>
</dbReference>
<dbReference type="SUPFAM" id="SSF51679">
    <property type="entry name" value="Bacterial luciferase-like"/>
    <property type="match status" value="1"/>
</dbReference>
<dbReference type="InterPro" id="IPR019949">
    <property type="entry name" value="CmoO-like"/>
</dbReference>
<feature type="domain" description="Luciferase-like" evidence="2">
    <location>
        <begin position="7"/>
        <end position="294"/>
    </location>
</feature>
<evidence type="ECO:0000313" key="4">
    <source>
        <dbReference type="Proteomes" id="UP000314616"/>
    </source>
</evidence>
<dbReference type="Proteomes" id="UP000314616">
    <property type="component" value="Chromosome"/>
</dbReference>
<evidence type="ECO:0000256" key="1">
    <source>
        <dbReference type="ARBA" id="ARBA00007789"/>
    </source>
</evidence>
<dbReference type="GO" id="GO:0016705">
    <property type="term" value="F:oxidoreductase activity, acting on paired donors, with incorporation or reduction of molecular oxygen"/>
    <property type="evidence" value="ECO:0007669"/>
    <property type="project" value="InterPro"/>
</dbReference>
<reference evidence="3 4" key="1">
    <citation type="submission" date="2019-05" db="EMBL/GenBank/DDBJ databases">
        <title>Georgenia *** sp. nov., and Georgenia *** sp. nov., isolated from the intestinal contents of plateau pika (Ochotona curzoniae) in the Qinghai-Tibet plateau of China.</title>
        <authorList>
            <person name="Tian Z."/>
        </authorList>
    </citation>
    <scope>NUCLEOTIDE SEQUENCE [LARGE SCALE GENOMIC DNA]</scope>
    <source>
        <strain evidence="3 4">Z443</strain>
    </source>
</reference>
<accession>A0A5B8C3G2</accession>
<dbReference type="PANTHER" id="PTHR30137:SF6">
    <property type="entry name" value="LUCIFERASE-LIKE MONOOXYGENASE"/>
    <property type="match status" value="1"/>
</dbReference>
<name>A0A5B8C3G2_9MICO</name>
<gene>
    <name evidence="3" type="ORF">FE374_12255</name>
</gene>
<dbReference type="InterPro" id="IPR036661">
    <property type="entry name" value="Luciferase-like_sf"/>
</dbReference>
<evidence type="ECO:0000259" key="2">
    <source>
        <dbReference type="Pfam" id="PF00296"/>
    </source>
</evidence>
<dbReference type="Gene3D" id="3.20.20.30">
    <property type="entry name" value="Luciferase-like domain"/>
    <property type="match status" value="1"/>
</dbReference>
<dbReference type="InterPro" id="IPR011251">
    <property type="entry name" value="Luciferase-like_dom"/>
</dbReference>
<dbReference type="FunFam" id="3.20.20.30:FF:000002">
    <property type="entry name" value="LLM class flavin-dependent oxidoreductase"/>
    <property type="match status" value="1"/>
</dbReference>
<proteinExistence type="predicted"/>
<dbReference type="PANTHER" id="PTHR30137">
    <property type="entry name" value="LUCIFERASE-LIKE MONOOXYGENASE"/>
    <property type="match status" value="1"/>
</dbReference>
<comment type="similarity">
    <text evidence="1">To bacterial alkanal monooxygenase alpha and beta chains.</text>
</comment>
<evidence type="ECO:0000313" key="3">
    <source>
        <dbReference type="EMBL" id="QDC25279.1"/>
    </source>
</evidence>
<dbReference type="RefSeq" id="WP_139929414.1">
    <property type="nucleotide sequence ID" value="NZ_CP040915.1"/>
</dbReference>
<dbReference type="Pfam" id="PF00296">
    <property type="entry name" value="Bac_luciferase"/>
    <property type="match status" value="1"/>
</dbReference>
<dbReference type="OrthoDB" id="9780518at2"/>
<dbReference type="InterPro" id="IPR050766">
    <property type="entry name" value="Bact_Lucif_Oxidored"/>
</dbReference>
<dbReference type="AlphaFoldDB" id="A0A5B8C3G2"/>
<dbReference type="KEGG" id="gyu:FE374_12255"/>
<organism evidence="3 4">
    <name type="scientific">Georgenia yuyongxinii</name>
    <dbReference type="NCBI Taxonomy" id="2589797"/>
    <lineage>
        <taxon>Bacteria</taxon>
        <taxon>Bacillati</taxon>
        <taxon>Actinomycetota</taxon>
        <taxon>Actinomycetes</taxon>
        <taxon>Micrococcales</taxon>
        <taxon>Bogoriellaceae</taxon>
        <taxon>Georgenia</taxon>
    </lineage>
</organism>